<feature type="compositionally biased region" description="Gly residues" evidence="1">
    <location>
        <begin position="1"/>
        <end position="10"/>
    </location>
</feature>
<dbReference type="AlphaFoldDB" id="L1KNG5"/>
<keyword evidence="3" id="KW-1185">Reference proteome</keyword>
<proteinExistence type="predicted"/>
<organism evidence="2 3">
    <name type="scientific">Streptomyces ipomoeae 91-03</name>
    <dbReference type="NCBI Taxonomy" id="698759"/>
    <lineage>
        <taxon>Bacteria</taxon>
        <taxon>Bacillati</taxon>
        <taxon>Actinomycetota</taxon>
        <taxon>Actinomycetes</taxon>
        <taxon>Kitasatosporales</taxon>
        <taxon>Streptomycetaceae</taxon>
        <taxon>Streptomyces</taxon>
    </lineage>
</organism>
<feature type="compositionally biased region" description="Low complexity" evidence="1">
    <location>
        <begin position="20"/>
        <end position="29"/>
    </location>
</feature>
<evidence type="ECO:0000313" key="3">
    <source>
        <dbReference type="Proteomes" id="UP000010411"/>
    </source>
</evidence>
<sequence>LEGPAAGRGGTVPHCLKGVGAPAGRGRSAPGRSRFLWCPGHSAQSNASAVMGSSRTLRPVAWKTALAMAGATPIITSSPRPLTPIGSAS</sequence>
<protein>
    <submittedName>
        <fullName evidence="2">Uncharacterized protein</fullName>
    </submittedName>
</protein>
<evidence type="ECO:0000313" key="2">
    <source>
        <dbReference type="EMBL" id="EKX62321.1"/>
    </source>
</evidence>
<feature type="non-terminal residue" evidence="2">
    <location>
        <position position="89"/>
    </location>
</feature>
<comment type="caution">
    <text evidence="2">The sequence shown here is derived from an EMBL/GenBank/DDBJ whole genome shotgun (WGS) entry which is preliminary data.</text>
</comment>
<feature type="region of interest" description="Disordered" evidence="1">
    <location>
        <begin position="1"/>
        <end position="29"/>
    </location>
</feature>
<gene>
    <name evidence="2" type="ORF">STRIP9103_00107</name>
</gene>
<accession>L1KNG5</accession>
<evidence type="ECO:0000256" key="1">
    <source>
        <dbReference type="SAM" id="MobiDB-lite"/>
    </source>
</evidence>
<name>L1KNG5_9ACTN</name>
<reference evidence="2 3" key="1">
    <citation type="submission" date="2012-11" db="EMBL/GenBank/DDBJ databases">
        <authorList>
            <person name="Huguet-Tapia J.C."/>
            <person name="Durkin A.S."/>
            <person name="Pettis G.S."/>
            <person name="Badger J.H."/>
        </authorList>
    </citation>
    <scope>NUCLEOTIDE SEQUENCE [LARGE SCALE GENOMIC DNA]</scope>
    <source>
        <strain evidence="2 3">91-03</strain>
    </source>
</reference>
<dbReference type="Proteomes" id="UP000010411">
    <property type="component" value="Unassembled WGS sequence"/>
</dbReference>
<dbReference type="EMBL" id="AEJC01000525">
    <property type="protein sequence ID" value="EKX62321.1"/>
    <property type="molecule type" value="Genomic_DNA"/>
</dbReference>
<feature type="non-terminal residue" evidence="2">
    <location>
        <position position="1"/>
    </location>
</feature>